<dbReference type="OrthoDB" id="9808332at2"/>
<accession>A0A2P8VPE2</accession>
<dbReference type="SUPFAM" id="SSF53850">
    <property type="entry name" value="Periplasmic binding protein-like II"/>
    <property type="match status" value="1"/>
</dbReference>
<dbReference type="AlphaFoldDB" id="A0A2P8VPE2"/>
<dbReference type="InterPro" id="IPR006059">
    <property type="entry name" value="SBP"/>
</dbReference>
<evidence type="ECO:0000256" key="4">
    <source>
        <dbReference type="SAM" id="SignalP"/>
    </source>
</evidence>
<evidence type="ECO:0000256" key="3">
    <source>
        <dbReference type="ARBA" id="ARBA00022729"/>
    </source>
</evidence>
<dbReference type="GO" id="GO:1901982">
    <property type="term" value="F:maltose binding"/>
    <property type="evidence" value="ECO:0007669"/>
    <property type="project" value="TreeGrafter"/>
</dbReference>
<dbReference type="Gene3D" id="3.40.190.10">
    <property type="entry name" value="Periplasmic binding protein-like II"/>
    <property type="match status" value="2"/>
</dbReference>
<keyword evidence="3 4" id="KW-0732">Signal</keyword>
<dbReference type="GO" id="GO:0055052">
    <property type="term" value="C:ATP-binding cassette (ABC) transporter complex, substrate-binding subunit-containing"/>
    <property type="evidence" value="ECO:0007669"/>
    <property type="project" value="TreeGrafter"/>
</dbReference>
<dbReference type="PANTHER" id="PTHR30061:SF50">
    <property type="entry name" value="MALTOSE_MALTODEXTRIN-BINDING PERIPLASMIC PROTEIN"/>
    <property type="match status" value="1"/>
</dbReference>
<organism evidence="5 6">
    <name type="scientific">Siccibacter turicensis</name>
    <dbReference type="NCBI Taxonomy" id="357233"/>
    <lineage>
        <taxon>Bacteria</taxon>
        <taxon>Pseudomonadati</taxon>
        <taxon>Pseudomonadota</taxon>
        <taxon>Gammaproteobacteria</taxon>
        <taxon>Enterobacterales</taxon>
        <taxon>Enterobacteriaceae</taxon>
        <taxon>Siccibacter</taxon>
    </lineage>
</organism>
<protein>
    <submittedName>
        <fullName evidence="5">ABC transporter substrate-binding protein</fullName>
    </submittedName>
</protein>
<gene>
    <name evidence="5" type="ORF">C7G83_01370</name>
</gene>
<sequence>MKTLTLSALTVALAGFCQASFADTLRMECPVSPGGKEYCKYIKDRFEKQTQHQLEFVEFPSGSDEKLALLQQLFAAKDGKAVDVFETDTIWIGLLDKQTLDLTEAMGSEKDKFFPGPWQNNSVNGHLKAVPGYIDTGVLFYRKDLLDKYQEQPPKTWQDLTRIATKIQAAERKEGKKNFWGLVFQGKSYEGLTCNALEWVDSYGGGTFIDEKGNITINNPKAAQALDMAQGWIGTIAPKGVLGYKEEESRSVFQNGDALFMRNWPYAYQLSQADDSPLKGKVGVTALPSGPEGNGATALGGWHWSVNGNTKNPDAAIALVKILTDDDSQKTRLKMLGHAPTRVALYDDKEVQALAPHLTMFRDIFAKAVPRPATVTKAQYPRVSNAIFNVTFSVLNGKEDGKKAVADLEKRLKRTKASDWR</sequence>
<dbReference type="RefSeq" id="WP_106875961.1">
    <property type="nucleotide sequence ID" value="NZ_DHYB01000003.1"/>
</dbReference>
<reference evidence="5 6" key="1">
    <citation type="submission" date="2018-03" db="EMBL/GenBank/DDBJ databases">
        <title>Draft genome sequence of the first documented clinical Siccibacter turicensis isolate in Austria.</title>
        <authorList>
            <person name="Lepuschitz S."/>
            <person name="Pekard-Amenitsch S."/>
            <person name="Haunold R."/>
            <person name="Schill S."/>
            <person name="Mach R."/>
            <person name="Allerberger F."/>
            <person name="Ruppitsch W."/>
            <person name="Forsythe S.J."/>
        </authorList>
    </citation>
    <scope>NUCLEOTIDE SEQUENCE [LARGE SCALE GENOMIC DNA]</scope>
    <source>
        <strain evidence="5 6">6100069499-17</strain>
    </source>
</reference>
<evidence type="ECO:0000256" key="2">
    <source>
        <dbReference type="ARBA" id="ARBA00022448"/>
    </source>
</evidence>
<name>A0A2P8VPE2_9ENTR</name>
<dbReference type="CDD" id="cd14750">
    <property type="entry name" value="PBP2_TMBP"/>
    <property type="match status" value="1"/>
</dbReference>
<comment type="caution">
    <text evidence="5">The sequence shown here is derived from an EMBL/GenBank/DDBJ whole genome shotgun (WGS) entry which is preliminary data.</text>
</comment>
<feature type="chain" id="PRO_5015140951" evidence="4">
    <location>
        <begin position="23"/>
        <end position="421"/>
    </location>
</feature>
<keyword evidence="6" id="KW-1185">Reference proteome</keyword>
<dbReference type="Pfam" id="PF01547">
    <property type="entry name" value="SBP_bac_1"/>
    <property type="match status" value="1"/>
</dbReference>
<proteinExistence type="inferred from homology"/>
<dbReference type="GO" id="GO:0030288">
    <property type="term" value="C:outer membrane-bounded periplasmic space"/>
    <property type="evidence" value="ECO:0007669"/>
    <property type="project" value="UniProtKB-ARBA"/>
</dbReference>
<evidence type="ECO:0000256" key="1">
    <source>
        <dbReference type="ARBA" id="ARBA00008520"/>
    </source>
</evidence>
<dbReference type="GO" id="GO:0042956">
    <property type="term" value="P:maltodextrin transmembrane transport"/>
    <property type="evidence" value="ECO:0007669"/>
    <property type="project" value="TreeGrafter"/>
</dbReference>
<dbReference type="Proteomes" id="UP000240212">
    <property type="component" value="Unassembled WGS sequence"/>
</dbReference>
<evidence type="ECO:0000313" key="5">
    <source>
        <dbReference type="EMBL" id="PSN09433.1"/>
    </source>
</evidence>
<comment type="similarity">
    <text evidence="1">Belongs to the bacterial solute-binding protein 1 family.</text>
</comment>
<feature type="signal peptide" evidence="4">
    <location>
        <begin position="1"/>
        <end position="22"/>
    </location>
</feature>
<dbReference type="EMBL" id="PYEP01000001">
    <property type="protein sequence ID" value="PSN09433.1"/>
    <property type="molecule type" value="Genomic_DNA"/>
</dbReference>
<dbReference type="PANTHER" id="PTHR30061">
    <property type="entry name" value="MALTOSE-BINDING PERIPLASMIC PROTEIN"/>
    <property type="match status" value="1"/>
</dbReference>
<dbReference type="STRING" id="1388748.GCA_000463155_01653"/>
<evidence type="ECO:0000313" key="6">
    <source>
        <dbReference type="Proteomes" id="UP000240212"/>
    </source>
</evidence>
<keyword evidence="2" id="KW-0813">Transport</keyword>
<dbReference type="GO" id="GO:0015768">
    <property type="term" value="P:maltose transport"/>
    <property type="evidence" value="ECO:0007669"/>
    <property type="project" value="TreeGrafter"/>
</dbReference>